<gene>
    <name evidence="1" type="ORF">C4E15_15930</name>
</gene>
<dbReference type="Proteomes" id="UP000239990">
    <property type="component" value="Unassembled WGS sequence"/>
</dbReference>
<dbReference type="EMBL" id="PREU01000007">
    <property type="protein sequence ID" value="PPA74871.1"/>
    <property type="molecule type" value="Genomic_DNA"/>
</dbReference>
<dbReference type="AlphaFoldDB" id="A0A2S5GPU2"/>
<organism evidence="1 2">
    <name type="scientific">Achromobacter spanius</name>
    <dbReference type="NCBI Taxonomy" id="217203"/>
    <lineage>
        <taxon>Bacteria</taxon>
        <taxon>Pseudomonadati</taxon>
        <taxon>Pseudomonadota</taxon>
        <taxon>Betaproteobacteria</taxon>
        <taxon>Burkholderiales</taxon>
        <taxon>Alcaligenaceae</taxon>
        <taxon>Achromobacter</taxon>
    </lineage>
</organism>
<feature type="non-terminal residue" evidence="1">
    <location>
        <position position="79"/>
    </location>
</feature>
<comment type="caution">
    <text evidence="1">The sequence shown here is derived from an EMBL/GenBank/DDBJ whole genome shotgun (WGS) entry which is preliminary data.</text>
</comment>
<protein>
    <submittedName>
        <fullName evidence="1">Uncharacterized protein</fullName>
    </submittedName>
</protein>
<sequence>MGSHAGSFAYQARLAVLETMAVPVGTCRACERSGMPILLLRDAALPPGPSPFDPEQDRVRVDMQPGNYRVLREGFVYVL</sequence>
<dbReference type="RefSeq" id="WP_146073913.1">
    <property type="nucleotide sequence ID" value="NZ_PREU01000007.1"/>
</dbReference>
<evidence type="ECO:0000313" key="1">
    <source>
        <dbReference type="EMBL" id="PPA74871.1"/>
    </source>
</evidence>
<name>A0A2S5GPU2_9BURK</name>
<proteinExistence type="predicted"/>
<evidence type="ECO:0000313" key="2">
    <source>
        <dbReference type="Proteomes" id="UP000239990"/>
    </source>
</evidence>
<reference evidence="1 2" key="1">
    <citation type="submission" date="2018-02" db="EMBL/GenBank/DDBJ databases">
        <title>Draft Genome of Achromobacter spanius stain 6.</title>
        <authorList>
            <person name="Gunasekera T.S."/>
            <person name="Radwan O."/>
            <person name="Ruiz O.N."/>
        </authorList>
    </citation>
    <scope>NUCLEOTIDE SEQUENCE [LARGE SCALE GENOMIC DNA]</scope>
    <source>
        <strain evidence="1 2">6</strain>
    </source>
</reference>
<accession>A0A2S5GPU2</accession>